<dbReference type="EMBL" id="JAERQM010000002">
    <property type="protein sequence ID" value="MBU8543804.1"/>
    <property type="molecule type" value="Genomic_DNA"/>
</dbReference>
<organism evidence="5 6">
    <name type="scientific">Falsiroseomonas oleicola</name>
    <dbReference type="NCBI Taxonomy" id="2801474"/>
    <lineage>
        <taxon>Bacteria</taxon>
        <taxon>Pseudomonadati</taxon>
        <taxon>Pseudomonadota</taxon>
        <taxon>Alphaproteobacteria</taxon>
        <taxon>Acetobacterales</taxon>
        <taxon>Roseomonadaceae</taxon>
        <taxon>Falsiroseomonas</taxon>
    </lineage>
</organism>
<feature type="domain" description="FAD-binding PCMH-type" evidence="4">
    <location>
        <begin position="1"/>
        <end position="177"/>
    </location>
</feature>
<keyword evidence="2" id="KW-0274">FAD</keyword>
<keyword evidence="6" id="KW-1185">Reference proteome</keyword>
<keyword evidence="3" id="KW-0560">Oxidoreductase</keyword>
<dbReference type="InterPro" id="IPR005107">
    <property type="entry name" value="CO_DH_flav_C"/>
</dbReference>
<keyword evidence="1" id="KW-0285">Flavoprotein</keyword>
<gene>
    <name evidence="5" type="ORF">JJQ90_08805</name>
</gene>
<dbReference type="Pfam" id="PF00941">
    <property type="entry name" value="FAD_binding_5"/>
    <property type="match status" value="1"/>
</dbReference>
<evidence type="ECO:0000256" key="1">
    <source>
        <dbReference type="ARBA" id="ARBA00022630"/>
    </source>
</evidence>
<sequence length="287" mass="30358">MKAPAFEYHDPTTLAEAIALLCRLENARPLAGGQSLMPMLNMRFVQPDHVVDLNRIAELSGIRVLPDGALEIGAMTRQRDIERDARVAQACPLMVEALAQVGHRQTRNRGTIGGSLCHMDPAAELPLVCAAVDAVVRIAGPGGEREIPFAEFPLGYMTPAVGPDELLVGLHVPAAPKGQGHAFLEFARRHGDFAIVAVAVLLDPGPDGRVARASVALGGVGPAPLRLAEAEALLRGTAVEDDAIARALATTASLDPMEDALVPGWYRRHLAGVLLGRALGIARERMA</sequence>
<accession>A0ABS6H576</accession>
<evidence type="ECO:0000313" key="6">
    <source>
        <dbReference type="Proteomes" id="UP000689967"/>
    </source>
</evidence>
<reference evidence="5 6" key="1">
    <citation type="submission" date="2021-01" db="EMBL/GenBank/DDBJ databases">
        <title>Roseomonas sp. nov, a bacterium isolated from an oil production mixture in Yumen Oilfield.</title>
        <authorList>
            <person name="Wu D."/>
        </authorList>
    </citation>
    <scope>NUCLEOTIDE SEQUENCE [LARGE SCALE GENOMIC DNA]</scope>
    <source>
        <strain evidence="5 6">ROY-5-3</strain>
    </source>
</reference>
<dbReference type="RefSeq" id="WP_216874437.1">
    <property type="nucleotide sequence ID" value="NZ_JAERQM010000002.1"/>
</dbReference>
<dbReference type="InterPro" id="IPR051312">
    <property type="entry name" value="Diverse_Substr_Oxidored"/>
</dbReference>
<dbReference type="InterPro" id="IPR002346">
    <property type="entry name" value="Mopterin_DH_FAD-bd"/>
</dbReference>
<protein>
    <submittedName>
        <fullName evidence="5">Xanthine dehydrogenase family protein subunit M</fullName>
    </submittedName>
</protein>
<dbReference type="PANTHER" id="PTHR42659">
    <property type="entry name" value="XANTHINE DEHYDROGENASE SUBUNIT C-RELATED"/>
    <property type="match status" value="1"/>
</dbReference>
<evidence type="ECO:0000256" key="3">
    <source>
        <dbReference type="ARBA" id="ARBA00023002"/>
    </source>
</evidence>
<proteinExistence type="predicted"/>
<name>A0ABS6H576_9PROT</name>
<dbReference type="PROSITE" id="PS51387">
    <property type="entry name" value="FAD_PCMH"/>
    <property type="match status" value="1"/>
</dbReference>
<comment type="caution">
    <text evidence="5">The sequence shown here is derived from an EMBL/GenBank/DDBJ whole genome shotgun (WGS) entry which is preliminary data.</text>
</comment>
<evidence type="ECO:0000313" key="5">
    <source>
        <dbReference type="EMBL" id="MBU8543804.1"/>
    </source>
</evidence>
<evidence type="ECO:0000256" key="2">
    <source>
        <dbReference type="ARBA" id="ARBA00022827"/>
    </source>
</evidence>
<dbReference type="PANTHER" id="PTHR42659:SF2">
    <property type="entry name" value="XANTHINE DEHYDROGENASE SUBUNIT C-RELATED"/>
    <property type="match status" value="1"/>
</dbReference>
<dbReference type="SMART" id="SM01092">
    <property type="entry name" value="CO_deh_flav_C"/>
    <property type="match status" value="1"/>
</dbReference>
<dbReference type="Pfam" id="PF03450">
    <property type="entry name" value="CO_deh_flav_C"/>
    <property type="match status" value="1"/>
</dbReference>
<dbReference type="Proteomes" id="UP000689967">
    <property type="component" value="Unassembled WGS sequence"/>
</dbReference>
<dbReference type="InterPro" id="IPR016166">
    <property type="entry name" value="FAD-bd_PCMH"/>
</dbReference>
<evidence type="ECO:0000259" key="4">
    <source>
        <dbReference type="PROSITE" id="PS51387"/>
    </source>
</evidence>